<reference evidence="11" key="2">
    <citation type="submission" date="2020-08" db="EMBL/GenBank/DDBJ databases">
        <authorList>
            <person name="Shumante A."/>
            <person name="Zimin A.V."/>
            <person name="Puiu D."/>
            <person name="Salzberg S.L."/>
        </authorList>
    </citation>
    <scope>NUCLEOTIDE SEQUENCE</scope>
    <source>
        <strain evidence="11">WC2-LM</strain>
        <tissue evidence="11">Liver</tissue>
    </source>
</reference>
<evidence type="ECO:0000256" key="7">
    <source>
        <dbReference type="SAM" id="MobiDB-lite"/>
    </source>
</evidence>
<proteinExistence type="predicted"/>
<dbReference type="InterPro" id="IPR036084">
    <property type="entry name" value="Ser_inhib-like_sf"/>
</dbReference>
<dbReference type="GO" id="GO:0005615">
    <property type="term" value="C:extracellular space"/>
    <property type="evidence" value="ECO:0007669"/>
    <property type="project" value="TreeGrafter"/>
</dbReference>
<dbReference type="Pfam" id="PF00094">
    <property type="entry name" value="VWD"/>
    <property type="match status" value="1"/>
</dbReference>
<dbReference type="Pfam" id="PF00008">
    <property type="entry name" value="EGF"/>
    <property type="match status" value="1"/>
</dbReference>
<dbReference type="InterPro" id="IPR025615">
    <property type="entry name" value="TILa_dom"/>
</dbReference>
<keyword evidence="8" id="KW-0812">Transmembrane</keyword>
<dbReference type="Pfam" id="PF12714">
    <property type="entry name" value="TILa"/>
    <property type="match status" value="2"/>
</dbReference>
<sequence length="672" mass="73937">MATARIAEALPAALKVASVTSQPGASLSLWLAPECEGRWNMVWVWEIGKTWISTGCTQTCSCVGGSIRCKTFRCPAQSHCQHKEGINNCVPDSRELLGKGERGAPGTQEEQVIDPLRTPYIKVKKREEGEKIQMKVAMELEREEVEGQVSREPRAQERESDQCSVYGDPHYRTFDRFSYLFQGRMTYILVKTVDKLPEGLEKLVVEGRNKVYSSAPGLIFLHEVITFVYGYKVQFQAGLTLLVNNQKMAYPYSPNEHLQVTMQGQRLFLITDFELVVSLGGGARINAVITLPSMYQGLVRGMCGNYDGNRTNEFILPDGRLTQNLYVFGNSWEANADEPLSRSPRAISKEEERQQADSSSLGLACSLEQLALINSTQACSVLVDPEGPFAACHQTVAPEPFQEHCVVDLCTAQDPNDQEELRCQVFSGYAITCQEAGASLTSWRDHTRCAMTCPANTVYQSCMMPCPVSCANLVTLGDCEGPCVEGCANLPGYAYSGAQSLPIADCGCTRDGAYYQLGDSFVTEDCSERCTCASSGVLMCEPFGCSSEEICTLGNFTRGCFRETPCLPNPCQNDGQCLEQGASFICECEVGYGGALCTEPRDIPPPKKPEASNFVAILLGMLVPAVVIVSAAIRECVYRMRRRREKMKDQNRGQLGDTGESPLWGQHLHLQS</sequence>
<dbReference type="InterPro" id="IPR000742">
    <property type="entry name" value="EGF"/>
</dbReference>
<evidence type="ECO:0000256" key="6">
    <source>
        <dbReference type="PROSITE-ProRule" id="PRU00076"/>
    </source>
</evidence>
<organism evidence="12 13">
    <name type="scientific">Marmota monax</name>
    <name type="common">Woodchuck</name>
    <dbReference type="NCBI Taxonomy" id="9995"/>
    <lineage>
        <taxon>Eukaryota</taxon>
        <taxon>Metazoa</taxon>
        <taxon>Chordata</taxon>
        <taxon>Craniata</taxon>
        <taxon>Vertebrata</taxon>
        <taxon>Euteleostomi</taxon>
        <taxon>Mammalia</taxon>
        <taxon>Eutheria</taxon>
        <taxon>Euarchontoglires</taxon>
        <taxon>Glires</taxon>
        <taxon>Rodentia</taxon>
        <taxon>Sciuromorpha</taxon>
        <taxon>Sciuridae</taxon>
        <taxon>Xerinae</taxon>
        <taxon>Marmotini</taxon>
        <taxon>Marmota</taxon>
    </lineage>
</organism>
<name>A0A5E4C425_MARMO</name>
<dbReference type="Proteomes" id="UP000335636">
    <property type="component" value="Unassembled WGS sequence"/>
</dbReference>
<evidence type="ECO:0000256" key="2">
    <source>
        <dbReference type="ARBA" id="ARBA00022729"/>
    </source>
</evidence>
<dbReference type="InterPro" id="IPR001846">
    <property type="entry name" value="VWF_type-D"/>
</dbReference>
<comment type="caution">
    <text evidence="6">Lacks conserved residue(s) required for the propagation of feature annotation.</text>
</comment>
<dbReference type="SMART" id="SM00832">
    <property type="entry name" value="C8"/>
    <property type="match status" value="1"/>
</dbReference>
<dbReference type="PANTHER" id="PTHR11339">
    <property type="entry name" value="EXTRACELLULAR MATRIX GLYCOPROTEIN RELATED"/>
    <property type="match status" value="1"/>
</dbReference>
<dbReference type="InterPro" id="IPR001007">
    <property type="entry name" value="VWF_dom"/>
</dbReference>
<dbReference type="EMBL" id="WJEC01001913">
    <property type="protein sequence ID" value="KAF7477524.1"/>
    <property type="molecule type" value="Genomic_DNA"/>
</dbReference>
<dbReference type="Pfam" id="PF01826">
    <property type="entry name" value="TIL"/>
    <property type="match status" value="1"/>
</dbReference>
<dbReference type="PROSITE" id="PS50026">
    <property type="entry name" value="EGF_3"/>
    <property type="match status" value="1"/>
</dbReference>
<keyword evidence="5" id="KW-0325">Glycoprotein</keyword>
<dbReference type="CDD" id="cd00054">
    <property type="entry name" value="EGF_CA"/>
    <property type="match status" value="1"/>
</dbReference>
<dbReference type="SMART" id="SM00215">
    <property type="entry name" value="VWC_out"/>
    <property type="match status" value="1"/>
</dbReference>
<evidence type="ECO:0000256" key="8">
    <source>
        <dbReference type="SAM" id="Phobius"/>
    </source>
</evidence>
<dbReference type="Pfam" id="PF08742">
    <property type="entry name" value="C8"/>
    <property type="match status" value="1"/>
</dbReference>
<evidence type="ECO:0000256" key="5">
    <source>
        <dbReference type="ARBA" id="ARBA00023180"/>
    </source>
</evidence>
<keyword evidence="3" id="KW-0677">Repeat</keyword>
<keyword evidence="1 6" id="KW-0245">EGF-like domain</keyword>
<dbReference type="Proteomes" id="UP000662637">
    <property type="component" value="Unassembled WGS sequence"/>
</dbReference>
<dbReference type="SMART" id="SM00181">
    <property type="entry name" value="EGF"/>
    <property type="match status" value="1"/>
</dbReference>
<dbReference type="PANTHER" id="PTHR11339:SF373">
    <property type="entry name" value="VWFD DOMAIN-CONTAINING PROTEIN"/>
    <property type="match status" value="1"/>
</dbReference>
<feature type="disulfide bond" evidence="6">
    <location>
        <begin position="588"/>
        <end position="597"/>
    </location>
</feature>
<evidence type="ECO:0000259" key="9">
    <source>
        <dbReference type="PROSITE" id="PS50026"/>
    </source>
</evidence>
<feature type="transmembrane region" description="Helical" evidence="8">
    <location>
        <begin position="614"/>
        <end position="637"/>
    </location>
</feature>
<dbReference type="EMBL" id="CABDUW010000910">
    <property type="protein sequence ID" value="VTJ76653.1"/>
    <property type="molecule type" value="Genomic_DNA"/>
</dbReference>
<dbReference type="SMART" id="SM00216">
    <property type="entry name" value="VWD"/>
    <property type="match status" value="1"/>
</dbReference>
<evidence type="ECO:0000256" key="1">
    <source>
        <dbReference type="ARBA" id="ARBA00022536"/>
    </source>
</evidence>
<evidence type="ECO:0000313" key="13">
    <source>
        <dbReference type="Proteomes" id="UP000335636"/>
    </source>
</evidence>
<dbReference type="SUPFAM" id="SSF57196">
    <property type="entry name" value="EGF/Laminin"/>
    <property type="match status" value="1"/>
</dbReference>
<keyword evidence="8" id="KW-1133">Transmembrane helix</keyword>
<dbReference type="InterPro" id="IPR050780">
    <property type="entry name" value="Mucin_vWF_Thrombospondin_sf"/>
</dbReference>
<dbReference type="SUPFAM" id="SSF57567">
    <property type="entry name" value="Serine protease inhibitors"/>
    <property type="match status" value="1"/>
</dbReference>
<evidence type="ECO:0000313" key="12">
    <source>
        <dbReference type="EMBL" id="VTJ76653.1"/>
    </source>
</evidence>
<dbReference type="CDD" id="cd19941">
    <property type="entry name" value="TIL"/>
    <property type="match status" value="1"/>
</dbReference>
<dbReference type="PROSITE" id="PS01186">
    <property type="entry name" value="EGF_2"/>
    <property type="match status" value="1"/>
</dbReference>
<accession>A0A5E4C425</accession>
<dbReference type="AlphaFoldDB" id="A0A5E4C425"/>
<evidence type="ECO:0008006" key="14">
    <source>
        <dbReference type="Google" id="ProtNLM"/>
    </source>
</evidence>
<evidence type="ECO:0000259" key="10">
    <source>
        <dbReference type="PROSITE" id="PS51233"/>
    </source>
</evidence>
<keyword evidence="4 6" id="KW-1015">Disulfide bond</keyword>
<dbReference type="FunFam" id="2.10.25.10:FF:000255">
    <property type="entry name" value="Sushi, nidogen and EGF-like domains 1"/>
    <property type="match status" value="1"/>
</dbReference>
<keyword evidence="13" id="KW-1185">Reference proteome</keyword>
<feature type="domain" description="EGF-like" evidence="9">
    <location>
        <begin position="562"/>
        <end position="598"/>
    </location>
</feature>
<evidence type="ECO:0000313" key="11">
    <source>
        <dbReference type="EMBL" id="KAF7477524.1"/>
    </source>
</evidence>
<dbReference type="FunFam" id="2.10.25.10:FF:000055">
    <property type="entry name" value="alpha-tectorin isoform X1"/>
    <property type="match status" value="1"/>
</dbReference>
<dbReference type="Gene3D" id="2.10.25.10">
    <property type="entry name" value="Laminin"/>
    <property type="match status" value="2"/>
</dbReference>
<reference evidence="12 13" key="1">
    <citation type="submission" date="2019-04" db="EMBL/GenBank/DDBJ databases">
        <authorList>
            <person name="Alioto T."/>
            <person name="Alioto T."/>
        </authorList>
    </citation>
    <scope>NUCLEOTIDE SEQUENCE [LARGE SCALE GENOMIC DNA]</scope>
</reference>
<dbReference type="PROSITE" id="PS51233">
    <property type="entry name" value="VWFD"/>
    <property type="match status" value="1"/>
</dbReference>
<dbReference type="InterPro" id="IPR014853">
    <property type="entry name" value="VWF/SSPO/ZAN-like_Cys-rich_dom"/>
</dbReference>
<dbReference type="InterPro" id="IPR002919">
    <property type="entry name" value="TIL_dom"/>
</dbReference>
<evidence type="ECO:0000256" key="4">
    <source>
        <dbReference type="ARBA" id="ARBA00023157"/>
    </source>
</evidence>
<keyword evidence="2" id="KW-0732">Signal</keyword>
<feature type="region of interest" description="Disordered" evidence="7">
    <location>
        <begin position="647"/>
        <end position="672"/>
    </location>
</feature>
<dbReference type="PROSITE" id="PS00022">
    <property type="entry name" value="EGF_1"/>
    <property type="match status" value="1"/>
</dbReference>
<protein>
    <recommendedName>
        <fullName evidence="14">VWFD domain-containing protein</fullName>
    </recommendedName>
</protein>
<keyword evidence="8" id="KW-0472">Membrane</keyword>
<dbReference type="GO" id="GO:0031012">
    <property type="term" value="C:extracellular matrix"/>
    <property type="evidence" value="ECO:0007669"/>
    <property type="project" value="TreeGrafter"/>
</dbReference>
<feature type="domain" description="VWFD" evidence="10">
    <location>
        <begin position="161"/>
        <end position="342"/>
    </location>
</feature>
<evidence type="ECO:0000256" key="3">
    <source>
        <dbReference type="ARBA" id="ARBA00022737"/>
    </source>
</evidence>
<gene>
    <name evidence="11" type="ORF">GHT09_011435</name>
    <name evidence="12" type="ORF">MONAX_5E043696</name>
</gene>